<dbReference type="EMBL" id="RCMV01000805">
    <property type="protein sequence ID" value="KAG3212720.1"/>
    <property type="molecule type" value="Genomic_DNA"/>
</dbReference>
<sequence>MLVGSFTGTLRESCHGYGRLWTQPHLAPIMEDNAQMHDSFCYKMIDLDNVQDLNQSEPTGPSTQSVTFGHDEDWLLLSILAK</sequence>
<reference evidence="2" key="1">
    <citation type="submission" date="2018-05" db="EMBL/GenBank/DDBJ databases">
        <title>Effector identification in a new, highly contiguous assembly of the strawberry crown rot pathogen Phytophthora cactorum.</title>
        <authorList>
            <person name="Armitage A.D."/>
            <person name="Nellist C.F."/>
            <person name="Bates H."/>
            <person name="Vickerstaff R.J."/>
            <person name="Harrison R.J."/>
        </authorList>
    </citation>
    <scope>NUCLEOTIDE SEQUENCE</scope>
    <source>
        <strain evidence="1">4032</strain>
        <strain evidence="2">P421</strain>
    </source>
</reference>
<dbReference type="EMBL" id="RCMI01000267">
    <property type="protein sequence ID" value="KAG2921198.1"/>
    <property type="molecule type" value="Genomic_DNA"/>
</dbReference>
<proteinExistence type="predicted"/>
<organism evidence="2 3">
    <name type="scientific">Phytophthora cactorum</name>
    <dbReference type="NCBI Taxonomy" id="29920"/>
    <lineage>
        <taxon>Eukaryota</taxon>
        <taxon>Sar</taxon>
        <taxon>Stramenopiles</taxon>
        <taxon>Oomycota</taxon>
        <taxon>Peronosporomycetes</taxon>
        <taxon>Peronosporales</taxon>
        <taxon>Peronosporaceae</taxon>
        <taxon>Phytophthora</taxon>
    </lineage>
</organism>
<protein>
    <submittedName>
        <fullName evidence="2">Uncharacterized protein</fullName>
    </submittedName>
</protein>
<accession>A0A8T1HK48</accession>
<evidence type="ECO:0000313" key="3">
    <source>
        <dbReference type="Proteomes" id="UP000760860"/>
    </source>
</evidence>
<dbReference type="Proteomes" id="UP000760860">
    <property type="component" value="Unassembled WGS sequence"/>
</dbReference>
<comment type="caution">
    <text evidence="2">The sequence shown here is derived from an EMBL/GenBank/DDBJ whole genome shotgun (WGS) entry which is preliminary data.</text>
</comment>
<name>A0A8T1HK48_9STRA</name>
<dbReference type="Proteomes" id="UP000774804">
    <property type="component" value="Unassembled WGS sequence"/>
</dbReference>
<dbReference type="AlphaFoldDB" id="A0A8T1HK48"/>
<gene>
    <name evidence="1" type="ORF">PC115_g9603</name>
    <name evidence="2" type="ORF">PC129_g16323</name>
</gene>
<evidence type="ECO:0000313" key="1">
    <source>
        <dbReference type="EMBL" id="KAG2921198.1"/>
    </source>
</evidence>
<evidence type="ECO:0000313" key="2">
    <source>
        <dbReference type="EMBL" id="KAG3212720.1"/>
    </source>
</evidence>